<organism evidence="1 2">
    <name type="scientific">Paenibacillus solanacearum</name>
    <dbReference type="NCBI Taxonomy" id="2048548"/>
    <lineage>
        <taxon>Bacteria</taxon>
        <taxon>Bacillati</taxon>
        <taxon>Bacillota</taxon>
        <taxon>Bacilli</taxon>
        <taxon>Bacillales</taxon>
        <taxon>Paenibacillaceae</taxon>
        <taxon>Paenibacillus</taxon>
    </lineage>
</organism>
<keyword evidence="2" id="KW-1185">Reference proteome</keyword>
<reference evidence="1" key="1">
    <citation type="submission" date="2021-06" db="EMBL/GenBank/DDBJ databases">
        <authorList>
            <person name="Criscuolo A."/>
        </authorList>
    </citation>
    <scope>NUCLEOTIDE SEQUENCE</scope>
    <source>
        <strain evidence="1">CIP111600</strain>
    </source>
</reference>
<dbReference type="EMBL" id="CAJVAS010000016">
    <property type="protein sequence ID" value="CAG7636058.1"/>
    <property type="molecule type" value="Genomic_DNA"/>
</dbReference>
<sequence>MTREQILERLLVKVGDGIWVLATLMKAGKPINKERLKELTNHHFSLKKHDDAPPIRSRHTLDQIAARLEGAGLVDVQAIGRTRMYQLSELGHEVIKFRDQYLQRGVN</sequence>
<comment type="caution">
    <text evidence="1">The sequence shown here is derived from an EMBL/GenBank/DDBJ whole genome shotgun (WGS) entry which is preliminary data.</text>
</comment>
<dbReference type="Proteomes" id="UP000693672">
    <property type="component" value="Unassembled WGS sequence"/>
</dbReference>
<name>A0A916K6U9_9BACL</name>
<protein>
    <submittedName>
        <fullName evidence="1">Uncharacterized protein</fullName>
    </submittedName>
</protein>
<dbReference type="RefSeq" id="WP_218093468.1">
    <property type="nucleotide sequence ID" value="NZ_CAJVAS010000016.1"/>
</dbReference>
<accession>A0A916K6U9</accession>
<proteinExistence type="predicted"/>
<gene>
    <name evidence="1" type="ORF">PAESOLCIP111_03735</name>
</gene>
<evidence type="ECO:0000313" key="1">
    <source>
        <dbReference type="EMBL" id="CAG7636058.1"/>
    </source>
</evidence>
<evidence type="ECO:0000313" key="2">
    <source>
        <dbReference type="Proteomes" id="UP000693672"/>
    </source>
</evidence>
<dbReference type="AlphaFoldDB" id="A0A916K6U9"/>